<evidence type="ECO:0000256" key="4">
    <source>
        <dbReference type="SAM" id="MobiDB-lite"/>
    </source>
</evidence>
<dbReference type="Gene3D" id="2.60.40.790">
    <property type="match status" value="1"/>
</dbReference>
<evidence type="ECO:0000256" key="3">
    <source>
        <dbReference type="RuleBase" id="RU003616"/>
    </source>
</evidence>
<feature type="region of interest" description="Disordered" evidence="4">
    <location>
        <begin position="166"/>
        <end position="189"/>
    </location>
</feature>
<dbReference type="SUPFAM" id="SSF49764">
    <property type="entry name" value="HSP20-like chaperones"/>
    <property type="match status" value="1"/>
</dbReference>
<evidence type="ECO:0000259" key="5">
    <source>
        <dbReference type="PROSITE" id="PS01031"/>
    </source>
</evidence>
<proteinExistence type="inferred from homology"/>
<protein>
    <submittedName>
        <fullName evidence="6">HSP20-like chaperone</fullName>
    </submittedName>
</protein>
<gene>
    <name evidence="6" type="ORF">SUNI508_10846</name>
</gene>
<feature type="domain" description="SHSP" evidence="5">
    <location>
        <begin position="45"/>
        <end position="183"/>
    </location>
</feature>
<accession>A0ABR2UJW8</accession>
<dbReference type="InterPro" id="IPR008978">
    <property type="entry name" value="HSP20-like_chaperone"/>
</dbReference>
<dbReference type="EMBL" id="JARVKF010000421">
    <property type="protein sequence ID" value="KAK9414903.1"/>
    <property type="molecule type" value="Genomic_DNA"/>
</dbReference>
<keyword evidence="1" id="KW-0346">Stress response</keyword>
<feature type="compositionally biased region" description="Basic and acidic residues" evidence="4">
    <location>
        <begin position="168"/>
        <end position="189"/>
    </location>
</feature>
<dbReference type="InterPro" id="IPR002068">
    <property type="entry name" value="A-crystallin/Hsp20_dom"/>
</dbReference>
<evidence type="ECO:0000256" key="1">
    <source>
        <dbReference type="ARBA" id="ARBA00023016"/>
    </source>
</evidence>
<dbReference type="Pfam" id="PF00011">
    <property type="entry name" value="HSP20"/>
    <property type="match status" value="1"/>
</dbReference>
<dbReference type="PROSITE" id="PS01031">
    <property type="entry name" value="SHSP"/>
    <property type="match status" value="1"/>
</dbReference>
<comment type="caution">
    <text evidence="6">The sequence shown here is derived from an EMBL/GenBank/DDBJ whole genome shotgun (WGS) entry which is preliminary data.</text>
</comment>
<dbReference type="PANTHER" id="PTHR11527">
    <property type="entry name" value="HEAT-SHOCK PROTEIN 20 FAMILY MEMBER"/>
    <property type="match status" value="1"/>
</dbReference>
<name>A0ABR2UJW8_9PEZI</name>
<sequence>MAYFYMEPPPVYSTTSVSQTFPEAHWPLEHTRHKIGEAVHSAIHPYEQEVRTPHADIRETAKKYYIDIELPGLADKKDLSLKWTGSRTLLVEAKIRRPEIKEEGLVQPEAPPAGTGAKGPEEHPIHHLTRERRLGPFARAFHFTMDVDHDQLEANLRHGLLRLVLPKPESEHKQPKEVDVKHEDDQVSS</sequence>
<comment type="similarity">
    <text evidence="2 3">Belongs to the small heat shock protein (HSP20) family.</text>
</comment>
<evidence type="ECO:0000313" key="7">
    <source>
        <dbReference type="Proteomes" id="UP001408356"/>
    </source>
</evidence>
<evidence type="ECO:0000256" key="2">
    <source>
        <dbReference type="PROSITE-ProRule" id="PRU00285"/>
    </source>
</evidence>
<dbReference type="InterPro" id="IPR031107">
    <property type="entry name" value="Small_HSP"/>
</dbReference>
<reference evidence="6 7" key="1">
    <citation type="journal article" date="2024" name="J. Plant Pathol.">
        <title>Sequence and assembly of the genome of Seiridium unicorne, isolate CBS 538.82, causal agent of cypress canker disease.</title>
        <authorList>
            <person name="Scali E."/>
            <person name="Rocca G.D."/>
            <person name="Danti R."/>
            <person name="Garbelotto M."/>
            <person name="Barberini S."/>
            <person name="Baroncelli R."/>
            <person name="Emiliani G."/>
        </authorList>
    </citation>
    <scope>NUCLEOTIDE SEQUENCE [LARGE SCALE GENOMIC DNA]</scope>
    <source>
        <strain evidence="6 7">BM-138-508</strain>
    </source>
</reference>
<evidence type="ECO:0000313" key="6">
    <source>
        <dbReference type="EMBL" id="KAK9414903.1"/>
    </source>
</evidence>
<organism evidence="6 7">
    <name type="scientific">Seiridium unicorne</name>
    <dbReference type="NCBI Taxonomy" id="138068"/>
    <lineage>
        <taxon>Eukaryota</taxon>
        <taxon>Fungi</taxon>
        <taxon>Dikarya</taxon>
        <taxon>Ascomycota</taxon>
        <taxon>Pezizomycotina</taxon>
        <taxon>Sordariomycetes</taxon>
        <taxon>Xylariomycetidae</taxon>
        <taxon>Amphisphaeriales</taxon>
        <taxon>Sporocadaceae</taxon>
        <taxon>Seiridium</taxon>
    </lineage>
</organism>
<keyword evidence="7" id="KW-1185">Reference proteome</keyword>
<dbReference type="Proteomes" id="UP001408356">
    <property type="component" value="Unassembled WGS sequence"/>
</dbReference>